<dbReference type="PANTHER" id="PTHR12792:SF0">
    <property type="entry name" value="SEPARIN"/>
    <property type="match status" value="1"/>
</dbReference>
<dbReference type="GO" id="GO:0004197">
    <property type="term" value="F:cysteine-type endopeptidase activity"/>
    <property type="evidence" value="ECO:0007669"/>
    <property type="project" value="InterPro"/>
</dbReference>
<dbReference type="GO" id="GO:0006508">
    <property type="term" value="P:proteolysis"/>
    <property type="evidence" value="ECO:0007669"/>
    <property type="project" value="InterPro"/>
</dbReference>
<organism evidence="2 3">
    <name type="scientific">Trapa incisa</name>
    <dbReference type="NCBI Taxonomy" id="236973"/>
    <lineage>
        <taxon>Eukaryota</taxon>
        <taxon>Viridiplantae</taxon>
        <taxon>Streptophyta</taxon>
        <taxon>Embryophyta</taxon>
        <taxon>Tracheophyta</taxon>
        <taxon>Spermatophyta</taxon>
        <taxon>Magnoliopsida</taxon>
        <taxon>eudicotyledons</taxon>
        <taxon>Gunneridae</taxon>
        <taxon>Pentapetalae</taxon>
        <taxon>rosids</taxon>
        <taxon>malvids</taxon>
        <taxon>Myrtales</taxon>
        <taxon>Lythraceae</taxon>
        <taxon>Trapa</taxon>
    </lineage>
</organism>
<dbReference type="GO" id="GO:0005634">
    <property type="term" value="C:nucleus"/>
    <property type="evidence" value="ECO:0007669"/>
    <property type="project" value="InterPro"/>
</dbReference>
<dbReference type="EMBL" id="JAXIOK010000016">
    <property type="protein sequence ID" value="KAK4751902.1"/>
    <property type="molecule type" value="Genomic_DNA"/>
</dbReference>
<evidence type="ECO:0000313" key="3">
    <source>
        <dbReference type="Proteomes" id="UP001345219"/>
    </source>
</evidence>
<dbReference type="PANTHER" id="PTHR12792">
    <property type="entry name" value="EXTRA SPINDLE POLES 1-RELATED"/>
    <property type="match status" value="1"/>
</dbReference>
<dbReference type="Pfam" id="PF25110">
    <property type="entry name" value="TPR_ESP1"/>
    <property type="match status" value="1"/>
</dbReference>
<comment type="caution">
    <text evidence="2">The sequence shown here is derived from an EMBL/GenBank/DDBJ whole genome shotgun (WGS) entry which is preliminary data.</text>
</comment>
<dbReference type="AlphaFoldDB" id="A0AAN7JQK2"/>
<keyword evidence="3" id="KW-1185">Reference proteome</keyword>
<dbReference type="InterPro" id="IPR005314">
    <property type="entry name" value="Peptidase_C50"/>
</dbReference>
<evidence type="ECO:0000313" key="2">
    <source>
        <dbReference type="EMBL" id="KAK4751902.1"/>
    </source>
</evidence>
<gene>
    <name evidence="2" type="ORF">SAY87_020700</name>
</gene>
<dbReference type="InterPro" id="IPR056933">
    <property type="entry name" value="TPR_ESP1"/>
</dbReference>
<feature type="domain" description="Separase-like TPR repeats region" evidence="1">
    <location>
        <begin position="10"/>
        <end position="289"/>
    </location>
</feature>
<dbReference type="GO" id="GO:0072686">
    <property type="term" value="C:mitotic spindle"/>
    <property type="evidence" value="ECO:0007669"/>
    <property type="project" value="TreeGrafter"/>
</dbReference>
<name>A0AAN7JQK2_9MYRT</name>
<dbReference type="GO" id="GO:0005737">
    <property type="term" value="C:cytoplasm"/>
    <property type="evidence" value="ECO:0007669"/>
    <property type="project" value="TreeGrafter"/>
</dbReference>
<reference evidence="2 3" key="1">
    <citation type="journal article" date="2023" name="Hortic Res">
        <title>Pangenome of water caltrop reveals structural variations and asymmetric subgenome divergence after allopolyploidization.</title>
        <authorList>
            <person name="Zhang X."/>
            <person name="Chen Y."/>
            <person name="Wang L."/>
            <person name="Yuan Y."/>
            <person name="Fang M."/>
            <person name="Shi L."/>
            <person name="Lu R."/>
            <person name="Comes H.P."/>
            <person name="Ma Y."/>
            <person name="Chen Y."/>
            <person name="Huang G."/>
            <person name="Zhou Y."/>
            <person name="Zheng Z."/>
            <person name="Qiu Y."/>
        </authorList>
    </citation>
    <scope>NUCLEOTIDE SEQUENCE [LARGE SCALE GENOMIC DNA]</scope>
    <source>
        <tissue evidence="2">Roots</tissue>
    </source>
</reference>
<evidence type="ECO:0000259" key="1">
    <source>
        <dbReference type="Pfam" id="PF25110"/>
    </source>
</evidence>
<protein>
    <recommendedName>
        <fullName evidence="1">Separase-like TPR repeats region domain-containing protein</fullName>
    </recommendedName>
</protein>
<sequence length="298" mass="33636">MTSPNSAELSLLSKLESLLSSSSDRDPDEDDIYTLFCNHLRPFSDLSSVPNLKKASKSASQKQQQQQQDLTRSLAKQYLSFLNRSLSVLPKLLSAPRANQSGLFQAYRLCIRCLEFLSSQLSCKPYSIHLQRLRLMRCLDSCELYADSWDEGFSVLKSLRDIDSGGSLKGKVHEGYLPDMLEASEDNDFVILVVEIVVVLVKCLSMVQSKDHHDYERIIQLVEEAMPWFRILDAKKYEMFLKMLVTYLGKSALFLVAEKSFGADLVRSFSMACLIHYADSPLKGQTFKVVFVASIGTS</sequence>
<dbReference type="Proteomes" id="UP001345219">
    <property type="component" value="Chromosome 16"/>
</dbReference>
<accession>A0AAN7JQK2</accession>
<proteinExistence type="predicted"/>
<dbReference type="GO" id="GO:0051307">
    <property type="term" value="P:meiotic chromosome separation"/>
    <property type="evidence" value="ECO:0007669"/>
    <property type="project" value="TreeGrafter"/>
</dbReference>